<keyword evidence="1" id="KW-0175">Coiled coil</keyword>
<comment type="caution">
    <text evidence="3">The sequence shown here is derived from an EMBL/GenBank/DDBJ whole genome shotgun (WGS) entry which is preliminary data.</text>
</comment>
<dbReference type="OrthoDB" id="10262929at2759"/>
<evidence type="ECO:0000256" key="1">
    <source>
        <dbReference type="SAM" id="Coils"/>
    </source>
</evidence>
<feature type="region of interest" description="Disordered" evidence="2">
    <location>
        <begin position="51"/>
        <end position="81"/>
    </location>
</feature>
<feature type="non-terminal residue" evidence="3">
    <location>
        <position position="81"/>
    </location>
</feature>
<name>A0A812WZS4_SYMPI</name>
<accession>A0A812WZS4</accession>
<evidence type="ECO:0000313" key="3">
    <source>
        <dbReference type="EMBL" id="CAE7709920.1"/>
    </source>
</evidence>
<reference evidence="3" key="1">
    <citation type="submission" date="2021-02" db="EMBL/GenBank/DDBJ databases">
        <authorList>
            <person name="Dougan E. K."/>
            <person name="Rhodes N."/>
            <person name="Thang M."/>
            <person name="Chan C."/>
        </authorList>
    </citation>
    <scope>NUCLEOTIDE SEQUENCE</scope>
</reference>
<feature type="non-terminal residue" evidence="3">
    <location>
        <position position="1"/>
    </location>
</feature>
<gene>
    <name evidence="3" type="ORF">SPIL2461_LOCUS20112</name>
</gene>
<sequence>AEKFENAVRALMEAQKEKVAAIEAANEQAREINREAKELDESRAKKQMRHELMKESAKITDQSCEDTKKKLEKESAALQEL</sequence>
<proteinExistence type="predicted"/>
<evidence type="ECO:0000313" key="4">
    <source>
        <dbReference type="Proteomes" id="UP000649617"/>
    </source>
</evidence>
<organism evidence="3 4">
    <name type="scientific">Symbiodinium pilosum</name>
    <name type="common">Dinoflagellate</name>
    <dbReference type="NCBI Taxonomy" id="2952"/>
    <lineage>
        <taxon>Eukaryota</taxon>
        <taxon>Sar</taxon>
        <taxon>Alveolata</taxon>
        <taxon>Dinophyceae</taxon>
        <taxon>Suessiales</taxon>
        <taxon>Symbiodiniaceae</taxon>
        <taxon>Symbiodinium</taxon>
    </lineage>
</organism>
<protein>
    <submittedName>
        <fullName evidence="3">Uncharacterized protein</fullName>
    </submittedName>
</protein>
<dbReference type="AlphaFoldDB" id="A0A812WZS4"/>
<keyword evidence="4" id="KW-1185">Reference proteome</keyword>
<dbReference type="Proteomes" id="UP000649617">
    <property type="component" value="Unassembled WGS sequence"/>
</dbReference>
<feature type="compositionally biased region" description="Basic and acidic residues" evidence="2">
    <location>
        <begin position="65"/>
        <end position="75"/>
    </location>
</feature>
<feature type="coiled-coil region" evidence="1">
    <location>
        <begin position="11"/>
        <end position="49"/>
    </location>
</feature>
<dbReference type="EMBL" id="CAJNIZ010045083">
    <property type="protein sequence ID" value="CAE7709920.1"/>
    <property type="molecule type" value="Genomic_DNA"/>
</dbReference>
<evidence type="ECO:0000256" key="2">
    <source>
        <dbReference type="SAM" id="MobiDB-lite"/>
    </source>
</evidence>